<evidence type="ECO:0000313" key="2">
    <source>
        <dbReference type="EMBL" id="MFC6660056.1"/>
    </source>
</evidence>
<keyword evidence="2" id="KW-0808">Transferase</keyword>
<organism evidence="2 3">
    <name type="scientific">Deinococcus multiflagellatus</name>
    <dbReference type="NCBI Taxonomy" id="1656887"/>
    <lineage>
        <taxon>Bacteria</taxon>
        <taxon>Thermotogati</taxon>
        <taxon>Deinococcota</taxon>
        <taxon>Deinococci</taxon>
        <taxon>Deinococcales</taxon>
        <taxon>Deinococcaceae</taxon>
        <taxon>Deinococcus</taxon>
    </lineage>
</organism>
<comment type="caution">
    <text evidence="2">The sequence shown here is derived from an EMBL/GenBank/DDBJ whole genome shotgun (WGS) entry which is preliminary data.</text>
</comment>
<protein>
    <submittedName>
        <fullName evidence="2">N-6 DNA methylase</fullName>
    </submittedName>
</protein>
<dbReference type="RefSeq" id="WP_224608039.1">
    <property type="nucleotide sequence ID" value="NZ_JAIQXV010000007.1"/>
</dbReference>
<dbReference type="EMBL" id="JBHSWB010000001">
    <property type="protein sequence ID" value="MFC6660056.1"/>
    <property type="molecule type" value="Genomic_DNA"/>
</dbReference>
<reference evidence="3" key="1">
    <citation type="journal article" date="2019" name="Int. J. Syst. Evol. Microbiol.">
        <title>The Global Catalogue of Microorganisms (GCM) 10K type strain sequencing project: providing services to taxonomists for standard genome sequencing and annotation.</title>
        <authorList>
            <consortium name="The Broad Institute Genomics Platform"/>
            <consortium name="The Broad Institute Genome Sequencing Center for Infectious Disease"/>
            <person name="Wu L."/>
            <person name="Ma J."/>
        </authorList>
    </citation>
    <scope>NUCLEOTIDE SEQUENCE [LARGE SCALE GENOMIC DNA]</scope>
    <source>
        <strain evidence="3">CCUG 63830</strain>
    </source>
</reference>
<dbReference type="GO" id="GO:0032259">
    <property type="term" value="P:methylation"/>
    <property type="evidence" value="ECO:0007669"/>
    <property type="project" value="UniProtKB-KW"/>
</dbReference>
<dbReference type="PRINTS" id="PR00507">
    <property type="entry name" value="N12N6MTFRASE"/>
</dbReference>
<dbReference type="Proteomes" id="UP001596317">
    <property type="component" value="Unassembled WGS sequence"/>
</dbReference>
<dbReference type="SUPFAM" id="SSF53335">
    <property type="entry name" value="S-adenosyl-L-methionine-dependent methyltransferases"/>
    <property type="match status" value="1"/>
</dbReference>
<dbReference type="Gene3D" id="3.40.50.150">
    <property type="entry name" value="Vaccinia Virus protein VP39"/>
    <property type="match status" value="1"/>
</dbReference>
<dbReference type="InterPro" id="IPR029063">
    <property type="entry name" value="SAM-dependent_MTases_sf"/>
</dbReference>
<sequence>MSHIGDPLKLPFAKVLQQVTRLRVSEAFRILVTAGACALTAGQQEALYLDTIKGLHRQDLETIAHAFAQLRLDMEAHPFVDLLGPVYMEIAHQLDKQARGEFFTPYALSYAMAKMTAGDVRDLIEPGKILACNEPACGSGGMILAFSHVLVDGGVSPLHTRWVAQDISDTSCYATYINLTLWGIPATVVCGNTITRETRWAWPNLFWSMARPYGMSEDEARARRLLDAVRSLIAAPAPEPAPPPPAAPAPVVDAKPAPFGAEFGPLFGGPS</sequence>
<dbReference type="InterPro" id="IPR003356">
    <property type="entry name" value="DNA_methylase_A-5"/>
</dbReference>
<keyword evidence="3" id="KW-1185">Reference proteome</keyword>
<feature type="domain" description="DNA methylase adenine-specific" evidence="1">
    <location>
        <begin position="81"/>
        <end position="197"/>
    </location>
</feature>
<evidence type="ECO:0000313" key="3">
    <source>
        <dbReference type="Proteomes" id="UP001596317"/>
    </source>
</evidence>
<name>A0ABW1ZH09_9DEIO</name>
<dbReference type="Pfam" id="PF02384">
    <property type="entry name" value="N6_Mtase"/>
    <property type="match status" value="1"/>
</dbReference>
<evidence type="ECO:0000259" key="1">
    <source>
        <dbReference type="Pfam" id="PF02384"/>
    </source>
</evidence>
<dbReference type="GO" id="GO:0008168">
    <property type="term" value="F:methyltransferase activity"/>
    <property type="evidence" value="ECO:0007669"/>
    <property type="project" value="UniProtKB-KW"/>
</dbReference>
<accession>A0ABW1ZH09</accession>
<keyword evidence="2" id="KW-0489">Methyltransferase</keyword>
<gene>
    <name evidence="2" type="ORF">ACFP90_06615</name>
</gene>
<proteinExistence type="predicted"/>